<feature type="domain" description="Glutamine amidotransferase type-2" evidence="5">
    <location>
        <begin position="77"/>
        <end position="142"/>
    </location>
</feature>
<reference evidence="6 7" key="1">
    <citation type="submission" date="2019-06" db="EMBL/GenBank/DDBJ databases">
        <title>Flavibacter putida gen. nov., sp. nov., a novel marine bacterium of the family Flavobacteriaceae isolated from coastal seawater.</title>
        <authorList>
            <person name="Feng X."/>
        </authorList>
    </citation>
    <scope>NUCLEOTIDE SEQUENCE [LARGE SCALE GENOMIC DNA]</scope>
    <source>
        <strain evidence="6 7">PLHSN227</strain>
    </source>
</reference>
<organism evidence="6 7">
    <name type="scientific">Haloflavibacter putidus</name>
    <dbReference type="NCBI Taxonomy" id="2576776"/>
    <lineage>
        <taxon>Bacteria</taxon>
        <taxon>Pseudomonadati</taxon>
        <taxon>Bacteroidota</taxon>
        <taxon>Flavobacteriia</taxon>
        <taxon>Flavobacteriales</taxon>
        <taxon>Flavobacteriaceae</taxon>
        <taxon>Haloflavibacter</taxon>
    </lineage>
</organism>
<comment type="catalytic activity">
    <reaction evidence="3">
        <text>L-aspartate + L-glutamine + ATP + H2O = L-asparagine + L-glutamate + AMP + diphosphate + H(+)</text>
        <dbReference type="Rhea" id="RHEA:12228"/>
        <dbReference type="ChEBI" id="CHEBI:15377"/>
        <dbReference type="ChEBI" id="CHEBI:15378"/>
        <dbReference type="ChEBI" id="CHEBI:29985"/>
        <dbReference type="ChEBI" id="CHEBI:29991"/>
        <dbReference type="ChEBI" id="CHEBI:30616"/>
        <dbReference type="ChEBI" id="CHEBI:33019"/>
        <dbReference type="ChEBI" id="CHEBI:58048"/>
        <dbReference type="ChEBI" id="CHEBI:58359"/>
        <dbReference type="ChEBI" id="CHEBI:456215"/>
        <dbReference type="EC" id="6.3.5.4"/>
    </reaction>
</comment>
<dbReference type="InterPro" id="IPR017932">
    <property type="entry name" value="GATase_2_dom"/>
</dbReference>
<dbReference type="AlphaFoldDB" id="A0A507ZUZ0"/>
<evidence type="ECO:0000259" key="4">
    <source>
        <dbReference type="Pfam" id="PF00733"/>
    </source>
</evidence>
<evidence type="ECO:0000259" key="5">
    <source>
        <dbReference type="Pfam" id="PF13537"/>
    </source>
</evidence>
<dbReference type="GO" id="GO:0004066">
    <property type="term" value="F:asparagine synthase (glutamine-hydrolyzing) activity"/>
    <property type="evidence" value="ECO:0007669"/>
    <property type="project" value="UniProtKB-EC"/>
</dbReference>
<dbReference type="PANTHER" id="PTHR43284">
    <property type="entry name" value="ASPARAGINE SYNTHETASE (GLUTAMINE-HYDROLYZING)"/>
    <property type="match status" value="1"/>
</dbReference>
<sequence length="575" mass="67674">MAGIYGVLLKNNHQKDICNNFYNSKFKNTVQEEITYKDFRFGRSVLNKFQQDRFFYENENYLICFEGINYSSTKTPKEIIAAYEERGDFFIEKVKGNFSCFLYDKRQQSLKVYTDPLASKSIYYFYDKKHGFAFASEMHVLSKLLREHKIPITYDYDGIYSLALYGQMFKEYTLVREIKRLSYGSVLNYFIDDKILEKHQYYKFKKKQVSLSKKEIINQIDDLMLSAVKREWDKDEEYAYTNKIALISGGMDSRVNALLADKLNYQSITGYTFGNPNSSDVKIASDISKNHFQIHLQTHLYNGKFFTQNILENYIKSNDGLVHFTPSSIIYNVYKNINFSGYGQIHSGQIGDALFGSLLKPNFSFKQNKDKIGLTGFIKHLDMIKKIKAIDDILEEFELSDYELFAYQERVVNGALTGDKQINNFIDHSSPFFDTALINFMLSVPNKFKINQQIYFDWLKDKHPEILNYKWEKIGLKPNTNFKINYGRYIKKYVNGGKKYFGLKYDSMNPIANWLQNDKYILQEFDKLFKENLPLINNAELKQDLEKIYSEDIFEYRNRFAVLTVVLAIKLHFES</sequence>
<dbReference type="InterPro" id="IPR051786">
    <property type="entry name" value="ASN_synthetase/amidase"/>
</dbReference>
<dbReference type="Pfam" id="PF00733">
    <property type="entry name" value="Asn_synthase"/>
    <property type="match status" value="1"/>
</dbReference>
<dbReference type="RefSeq" id="WP_141420488.1">
    <property type="nucleotide sequence ID" value="NZ_VIAR01000001.1"/>
</dbReference>
<evidence type="ECO:0000256" key="3">
    <source>
        <dbReference type="ARBA" id="ARBA00048741"/>
    </source>
</evidence>
<feature type="domain" description="Asparagine synthetase" evidence="4">
    <location>
        <begin position="220"/>
        <end position="359"/>
    </location>
</feature>
<dbReference type="OrthoDB" id="1551487at2"/>
<proteinExistence type="predicted"/>
<comment type="caution">
    <text evidence="6">The sequence shown here is derived from an EMBL/GenBank/DDBJ whole genome shotgun (WGS) entry which is preliminary data.</text>
</comment>
<evidence type="ECO:0000313" key="7">
    <source>
        <dbReference type="Proteomes" id="UP000317169"/>
    </source>
</evidence>
<dbReference type="SUPFAM" id="SSF52402">
    <property type="entry name" value="Adenine nucleotide alpha hydrolases-like"/>
    <property type="match status" value="1"/>
</dbReference>
<dbReference type="Gene3D" id="3.40.50.620">
    <property type="entry name" value="HUPs"/>
    <property type="match status" value="1"/>
</dbReference>
<comment type="pathway">
    <text evidence="1">Amino-acid biosynthesis; L-asparagine biosynthesis; L-asparagine from L-aspartate (L-Gln route): step 1/1.</text>
</comment>
<dbReference type="Pfam" id="PF13537">
    <property type="entry name" value="GATase_7"/>
    <property type="match status" value="1"/>
</dbReference>
<keyword evidence="7" id="KW-1185">Reference proteome</keyword>
<evidence type="ECO:0000313" key="6">
    <source>
        <dbReference type="EMBL" id="TQD40757.1"/>
    </source>
</evidence>
<dbReference type="InterPro" id="IPR001962">
    <property type="entry name" value="Asn_synthase"/>
</dbReference>
<accession>A0A507ZUZ0</accession>
<dbReference type="SUPFAM" id="SSF56235">
    <property type="entry name" value="N-terminal nucleophile aminohydrolases (Ntn hydrolases)"/>
    <property type="match status" value="1"/>
</dbReference>
<dbReference type="InterPro" id="IPR029055">
    <property type="entry name" value="Ntn_hydrolases_N"/>
</dbReference>
<dbReference type="EC" id="6.3.5.4" evidence="2"/>
<dbReference type="GO" id="GO:0006529">
    <property type="term" value="P:asparagine biosynthetic process"/>
    <property type="evidence" value="ECO:0007669"/>
    <property type="project" value="InterPro"/>
</dbReference>
<gene>
    <name evidence="6" type="ORF">FKR84_01895</name>
</gene>
<name>A0A507ZUZ0_9FLAO</name>
<dbReference type="PANTHER" id="PTHR43284:SF1">
    <property type="entry name" value="ASPARAGINE SYNTHETASE"/>
    <property type="match status" value="1"/>
</dbReference>
<protein>
    <recommendedName>
        <fullName evidence="2">asparagine synthase (glutamine-hydrolyzing)</fullName>
        <ecNumber evidence="2">6.3.5.4</ecNumber>
    </recommendedName>
</protein>
<dbReference type="EMBL" id="VIAR01000001">
    <property type="protein sequence ID" value="TQD40757.1"/>
    <property type="molecule type" value="Genomic_DNA"/>
</dbReference>
<dbReference type="Gene3D" id="3.60.20.10">
    <property type="entry name" value="Glutamine Phosphoribosylpyrophosphate, subunit 1, domain 1"/>
    <property type="match status" value="1"/>
</dbReference>
<evidence type="ECO:0000256" key="2">
    <source>
        <dbReference type="ARBA" id="ARBA00012737"/>
    </source>
</evidence>
<evidence type="ECO:0000256" key="1">
    <source>
        <dbReference type="ARBA" id="ARBA00005187"/>
    </source>
</evidence>
<dbReference type="InterPro" id="IPR014729">
    <property type="entry name" value="Rossmann-like_a/b/a_fold"/>
</dbReference>
<dbReference type="Proteomes" id="UP000317169">
    <property type="component" value="Unassembled WGS sequence"/>
</dbReference>